<protein>
    <submittedName>
        <fullName evidence="6">Uncharacterized protein</fullName>
    </submittedName>
</protein>
<dbReference type="Proteomes" id="UP001642360">
    <property type="component" value="Unassembled WGS sequence"/>
</dbReference>
<dbReference type="InterPro" id="IPR001680">
    <property type="entry name" value="WD40_rpt"/>
</dbReference>
<keyword evidence="7" id="KW-1185">Reference proteome</keyword>
<dbReference type="SUPFAM" id="SSF50978">
    <property type="entry name" value="WD40 repeat-like"/>
    <property type="match status" value="1"/>
</dbReference>
<evidence type="ECO:0000256" key="5">
    <source>
        <dbReference type="PROSITE-ProRule" id="PRU00221"/>
    </source>
</evidence>
<evidence type="ECO:0000256" key="3">
    <source>
        <dbReference type="ARBA" id="ARBA00022737"/>
    </source>
</evidence>
<dbReference type="PROSITE" id="PS50294">
    <property type="entry name" value="WD_REPEATS_REGION"/>
    <property type="match status" value="1"/>
</dbReference>
<keyword evidence="3" id="KW-0677">Repeat</keyword>
<dbReference type="GO" id="GO:0005634">
    <property type="term" value="C:nucleus"/>
    <property type="evidence" value="ECO:0007669"/>
    <property type="project" value="UniProtKB-SubCell"/>
</dbReference>
<dbReference type="PANTHER" id="PTHR19848:SF0">
    <property type="entry name" value="NOTCHLESS PROTEIN HOMOLOG 1"/>
    <property type="match status" value="1"/>
</dbReference>
<dbReference type="InterPro" id="IPR015943">
    <property type="entry name" value="WD40/YVTN_repeat-like_dom_sf"/>
</dbReference>
<dbReference type="AlphaFoldDB" id="A0ABC8UL27"/>
<feature type="repeat" description="WD" evidence="5">
    <location>
        <begin position="49"/>
        <end position="81"/>
    </location>
</feature>
<comment type="subcellular location">
    <subcellularLocation>
        <location evidence="1">Nucleus</location>
    </subcellularLocation>
</comment>
<accession>A0ABC8UL27</accession>
<dbReference type="InterPro" id="IPR036322">
    <property type="entry name" value="WD40_repeat_dom_sf"/>
</dbReference>
<evidence type="ECO:0000256" key="1">
    <source>
        <dbReference type="ARBA" id="ARBA00004123"/>
    </source>
</evidence>
<dbReference type="Pfam" id="PF00400">
    <property type="entry name" value="WD40"/>
    <property type="match status" value="2"/>
</dbReference>
<feature type="repeat" description="WD" evidence="5">
    <location>
        <begin position="7"/>
        <end position="48"/>
    </location>
</feature>
<proteinExistence type="predicted"/>
<dbReference type="PANTHER" id="PTHR19848">
    <property type="entry name" value="WD40 REPEAT PROTEIN"/>
    <property type="match status" value="1"/>
</dbReference>
<dbReference type="EMBL" id="CAUOFW020008142">
    <property type="protein sequence ID" value="CAK9181716.1"/>
    <property type="molecule type" value="Genomic_DNA"/>
</dbReference>
<dbReference type="Gene3D" id="2.130.10.10">
    <property type="entry name" value="YVTN repeat-like/Quinoprotein amine dehydrogenase"/>
    <property type="match status" value="1"/>
</dbReference>
<dbReference type="SMART" id="SM00320">
    <property type="entry name" value="WD40"/>
    <property type="match status" value="2"/>
</dbReference>
<evidence type="ECO:0000256" key="4">
    <source>
        <dbReference type="ARBA" id="ARBA00023242"/>
    </source>
</evidence>
<sequence>MLNSLFTAGHKEAVLSVAFSSDGRQLASGSGGTTVRLWDLNTQTPLFKCKGYKNWVLCIAWSADGKHLISGSKAGELQCWDPLTGKPSGNPLICFAWVVQFQLVGSGYENYASPSSFLSVTWHFYANFATLENENQVPAAISVLF</sequence>
<evidence type="ECO:0000313" key="7">
    <source>
        <dbReference type="Proteomes" id="UP001642360"/>
    </source>
</evidence>
<gene>
    <name evidence="6" type="ORF">ILEXP_LOCUS51798</name>
</gene>
<organism evidence="6 7">
    <name type="scientific">Ilex paraguariensis</name>
    <name type="common">yerba mate</name>
    <dbReference type="NCBI Taxonomy" id="185542"/>
    <lineage>
        <taxon>Eukaryota</taxon>
        <taxon>Viridiplantae</taxon>
        <taxon>Streptophyta</taxon>
        <taxon>Embryophyta</taxon>
        <taxon>Tracheophyta</taxon>
        <taxon>Spermatophyta</taxon>
        <taxon>Magnoliopsida</taxon>
        <taxon>eudicotyledons</taxon>
        <taxon>Gunneridae</taxon>
        <taxon>Pentapetalae</taxon>
        <taxon>asterids</taxon>
        <taxon>campanulids</taxon>
        <taxon>Aquifoliales</taxon>
        <taxon>Aquifoliaceae</taxon>
        <taxon>Ilex</taxon>
    </lineage>
</organism>
<evidence type="ECO:0000256" key="2">
    <source>
        <dbReference type="ARBA" id="ARBA00022574"/>
    </source>
</evidence>
<reference evidence="6 7" key="1">
    <citation type="submission" date="2024-02" db="EMBL/GenBank/DDBJ databases">
        <authorList>
            <person name="Vignale AGUSTIN F."/>
            <person name="Sosa J E."/>
            <person name="Modenutti C."/>
        </authorList>
    </citation>
    <scope>NUCLEOTIDE SEQUENCE [LARGE SCALE GENOMIC DNA]</scope>
</reference>
<keyword evidence="4" id="KW-0539">Nucleus</keyword>
<evidence type="ECO:0000313" key="6">
    <source>
        <dbReference type="EMBL" id="CAK9181716.1"/>
    </source>
</evidence>
<name>A0ABC8UL27_9AQUA</name>
<comment type="caution">
    <text evidence="6">The sequence shown here is derived from an EMBL/GenBank/DDBJ whole genome shotgun (WGS) entry which is preliminary data.</text>
</comment>
<keyword evidence="2 5" id="KW-0853">WD repeat</keyword>
<dbReference type="PROSITE" id="PS50082">
    <property type="entry name" value="WD_REPEATS_2"/>
    <property type="match status" value="2"/>
</dbReference>